<keyword evidence="2" id="KW-1185">Reference proteome</keyword>
<evidence type="ECO:0000313" key="1">
    <source>
        <dbReference type="EMBL" id="SHF23071.1"/>
    </source>
</evidence>
<dbReference type="AlphaFoldDB" id="A0A1M4ZYL7"/>
<dbReference type="EMBL" id="FQVL01000011">
    <property type="protein sequence ID" value="SHF23071.1"/>
    <property type="molecule type" value="Genomic_DNA"/>
</dbReference>
<dbReference type="Proteomes" id="UP000184476">
    <property type="component" value="Unassembled WGS sequence"/>
</dbReference>
<name>A0A1M4ZYL7_9BACL</name>
<organism evidence="1 2">
    <name type="scientific">Seinonella peptonophila</name>
    <dbReference type="NCBI Taxonomy" id="112248"/>
    <lineage>
        <taxon>Bacteria</taxon>
        <taxon>Bacillati</taxon>
        <taxon>Bacillota</taxon>
        <taxon>Bacilli</taxon>
        <taxon>Bacillales</taxon>
        <taxon>Thermoactinomycetaceae</taxon>
        <taxon>Seinonella</taxon>
    </lineage>
</organism>
<sequence length="133" mass="15712">MPMIKVGKRRMGISSRIIHSFLKENQLEYDMDEFIEKHLQKYGQSIRDYVEKLSQESIIDFLDEIAVPYILLNAENHSLHLSVIGATYEIEILCNTKKDHYQCTLLYQGARCIEKSYKRLSSVKHLIIRYMQI</sequence>
<evidence type="ECO:0000313" key="2">
    <source>
        <dbReference type="Proteomes" id="UP000184476"/>
    </source>
</evidence>
<protein>
    <submittedName>
        <fullName evidence="1">Uncharacterized protein</fullName>
    </submittedName>
</protein>
<dbReference type="STRING" id="112248.SAMN05444392_11149"/>
<dbReference type="RefSeq" id="WP_073156302.1">
    <property type="nucleotide sequence ID" value="NZ_FQVL01000011.1"/>
</dbReference>
<proteinExistence type="predicted"/>
<reference evidence="1 2" key="1">
    <citation type="submission" date="2016-11" db="EMBL/GenBank/DDBJ databases">
        <authorList>
            <person name="Jaros S."/>
            <person name="Januszkiewicz K."/>
            <person name="Wedrychowicz H."/>
        </authorList>
    </citation>
    <scope>NUCLEOTIDE SEQUENCE [LARGE SCALE GENOMIC DNA]</scope>
    <source>
        <strain evidence="1 2">DSM 44666</strain>
    </source>
</reference>
<gene>
    <name evidence="1" type="ORF">SAMN05444392_11149</name>
</gene>
<accession>A0A1M4ZYL7</accession>